<sequence length="348" mass="38716">MHAATDIKDSHVQKHRATCAVHYTAKSMEVEVNIFEHLFNILIRTAAGARRLSGAVGGDPTRPSPLPGTTRSLPAARLACVTAPPRPAEEADRRCRNILGIRTLGATRELPKFLNDGLRPINTSHSRTACSLWRRPSGQCASEVNYETMAADECSWYEWTKWHETRREKPTVHEGSWRTLEHCGMAGHGLNRDKRRSYKFGHHLANIVPYASRLVAFTAPQFPCPITDSTLGFIAALAVNSCVTRKHTARQLPRKELRRAATAVYRTAVRNYLVFYVTSTDSLPETANTVAENTGERVELILLAHESTEIIAASCNTRSYTRRTPVAIKLYPPDAADAIDKLNYAATE</sequence>
<reference evidence="1 2" key="1">
    <citation type="submission" date="2023-02" db="EMBL/GenBank/DDBJ databases">
        <title>LHISI_Scaffold_Assembly.</title>
        <authorList>
            <person name="Stuart O.P."/>
            <person name="Cleave R."/>
            <person name="Magrath M.J.L."/>
            <person name="Mikheyev A.S."/>
        </authorList>
    </citation>
    <scope>NUCLEOTIDE SEQUENCE [LARGE SCALE GENOMIC DNA]</scope>
    <source>
        <strain evidence="1">Daus_M_001</strain>
        <tissue evidence="1">Leg muscle</tissue>
    </source>
</reference>
<gene>
    <name evidence="1" type="ORF">PR048_012953</name>
</gene>
<evidence type="ECO:0000313" key="2">
    <source>
        <dbReference type="Proteomes" id="UP001159363"/>
    </source>
</evidence>
<dbReference type="Proteomes" id="UP001159363">
    <property type="component" value="Chromosome X"/>
</dbReference>
<proteinExistence type="predicted"/>
<comment type="caution">
    <text evidence="1">The sequence shown here is derived from an EMBL/GenBank/DDBJ whole genome shotgun (WGS) entry which is preliminary data.</text>
</comment>
<protein>
    <submittedName>
        <fullName evidence="1">Uncharacterized protein</fullName>
    </submittedName>
</protein>
<organism evidence="1 2">
    <name type="scientific">Dryococelus australis</name>
    <dbReference type="NCBI Taxonomy" id="614101"/>
    <lineage>
        <taxon>Eukaryota</taxon>
        <taxon>Metazoa</taxon>
        <taxon>Ecdysozoa</taxon>
        <taxon>Arthropoda</taxon>
        <taxon>Hexapoda</taxon>
        <taxon>Insecta</taxon>
        <taxon>Pterygota</taxon>
        <taxon>Neoptera</taxon>
        <taxon>Polyneoptera</taxon>
        <taxon>Phasmatodea</taxon>
        <taxon>Verophasmatodea</taxon>
        <taxon>Anareolatae</taxon>
        <taxon>Phasmatidae</taxon>
        <taxon>Eurycanthinae</taxon>
        <taxon>Dryococelus</taxon>
    </lineage>
</organism>
<evidence type="ECO:0000313" key="1">
    <source>
        <dbReference type="EMBL" id="KAJ8886741.1"/>
    </source>
</evidence>
<name>A0ABQ9HQU4_9NEOP</name>
<accession>A0ABQ9HQU4</accession>
<dbReference type="EMBL" id="JARBHB010000004">
    <property type="protein sequence ID" value="KAJ8886741.1"/>
    <property type="molecule type" value="Genomic_DNA"/>
</dbReference>
<keyword evidence="2" id="KW-1185">Reference proteome</keyword>